<feature type="domain" description="Amidohydrolase-related" evidence="2">
    <location>
        <begin position="342"/>
        <end position="423"/>
    </location>
</feature>
<dbReference type="GO" id="GO:0016810">
    <property type="term" value="F:hydrolase activity, acting on carbon-nitrogen (but not peptide) bonds"/>
    <property type="evidence" value="ECO:0007669"/>
    <property type="project" value="InterPro"/>
</dbReference>
<gene>
    <name evidence="3" type="ORF">OM075_20170</name>
</gene>
<dbReference type="InterPro" id="IPR011059">
    <property type="entry name" value="Metal-dep_hydrolase_composite"/>
</dbReference>
<dbReference type="Proteomes" id="UP001209229">
    <property type="component" value="Unassembled WGS sequence"/>
</dbReference>
<dbReference type="Gene3D" id="2.30.40.10">
    <property type="entry name" value="Urease, subunit C, domain 1"/>
    <property type="match status" value="1"/>
</dbReference>
<accession>A0AAE3M816</accession>
<reference evidence="3" key="1">
    <citation type="submission" date="2022-10" db="EMBL/GenBank/DDBJ databases">
        <authorList>
            <person name="Yu W.X."/>
        </authorList>
    </citation>
    <scope>NUCLEOTIDE SEQUENCE</scope>
    <source>
        <strain evidence="3">AAT</strain>
    </source>
</reference>
<dbReference type="InterPro" id="IPR032466">
    <property type="entry name" value="Metal_Hydrolase"/>
</dbReference>
<evidence type="ECO:0000259" key="2">
    <source>
        <dbReference type="Pfam" id="PF01979"/>
    </source>
</evidence>
<dbReference type="InterPro" id="IPR050378">
    <property type="entry name" value="Metallo-dep_Hydrolases_sf"/>
</dbReference>
<comment type="caution">
    <text evidence="3">The sequence shown here is derived from an EMBL/GenBank/DDBJ whole genome shotgun (WGS) entry which is preliminary data.</text>
</comment>
<sequence length="446" mass="51018">MNYLLIKNGYVVKGSAIITEDILVGGTKILEMGVGLERPTSETPVIDASGKYIMPGAIDINRHFLDLVKESANTSELEKLNHAQIFNGTTTMIDTIEDCYQKNYIYNIYKAKEKSKNNLIDFSFHLTFSEIKKSSADAFDYSYVHEGVSTLLINVSLLQNENINVFDGIFKKASIHNLVIICDLNLRENCKSDIENISLSDPIILEHHFRLLSILIDLGIKYASPLLFLNVKFKEELELIQDGIERGGDFYSSLRLWFNLGNYSQINYNEHELLTGIASEYSLHPIFEDEVWTLVKNQKFLINPPLYNLTIEEEMQEELVYNRPDAYFYIRNYLSLLYTVGVTQKNISMLDLVDIVSSRPSKLMGLWPQKGLLSPGADGDIVIWNPTFNRNLYCSMPNSAHSSKQNVKLQGRVDFVFVKGKMVYNGETFYPRPSDGEFIFRTSKMY</sequence>
<dbReference type="InterPro" id="IPR006680">
    <property type="entry name" value="Amidohydro-rel"/>
</dbReference>
<dbReference type="EMBL" id="JAPDPJ010000065">
    <property type="protein sequence ID" value="MCW3788798.1"/>
    <property type="molecule type" value="Genomic_DNA"/>
</dbReference>
<evidence type="ECO:0000256" key="1">
    <source>
        <dbReference type="ARBA" id="ARBA00001947"/>
    </source>
</evidence>
<evidence type="ECO:0000313" key="4">
    <source>
        <dbReference type="Proteomes" id="UP001209229"/>
    </source>
</evidence>
<keyword evidence="4" id="KW-1185">Reference proteome</keyword>
<dbReference type="AlphaFoldDB" id="A0AAE3M816"/>
<comment type="cofactor">
    <cofactor evidence="1">
        <name>Zn(2+)</name>
        <dbReference type="ChEBI" id="CHEBI:29105"/>
    </cofactor>
</comment>
<evidence type="ECO:0000313" key="3">
    <source>
        <dbReference type="EMBL" id="MCW3788798.1"/>
    </source>
</evidence>
<protein>
    <submittedName>
        <fullName evidence="3">Amidohydrolase family protein</fullName>
    </submittedName>
</protein>
<dbReference type="PANTHER" id="PTHR11647">
    <property type="entry name" value="HYDRANTOINASE/DIHYDROPYRIMIDINASE FAMILY MEMBER"/>
    <property type="match status" value="1"/>
</dbReference>
<proteinExistence type="predicted"/>
<dbReference type="Pfam" id="PF01979">
    <property type="entry name" value="Amidohydro_1"/>
    <property type="match status" value="1"/>
</dbReference>
<dbReference type="SUPFAM" id="SSF51338">
    <property type="entry name" value="Composite domain of metallo-dependent hydrolases"/>
    <property type="match status" value="1"/>
</dbReference>
<dbReference type="SUPFAM" id="SSF51556">
    <property type="entry name" value="Metallo-dependent hydrolases"/>
    <property type="match status" value="1"/>
</dbReference>
<dbReference type="RefSeq" id="WP_301192354.1">
    <property type="nucleotide sequence ID" value="NZ_JAPDPJ010000065.1"/>
</dbReference>
<organism evidence="3 4">
    <name type="scientific">Plebeiibacterium sediminum</name>
    <dbReference type="NCBI Taxonomy" id="2992112"/>
    <lineage>
        <taxon>Bacteria</taxon>
        <taxon>Pseudomonadati</taxon>
        <taxon>Bacteroidota</taxon>
        <taxon>Bacteroidia</taxon>
        <taxon>Marinilabiliales</taxon>
        <taxon>Marinilabiliaceae</taxon>
        <taxon>Plebeiibacterium</taxon>
    </lineage>
</organism>
<dbReference type="Gene3D" id="3.20.20.140">
    <property type="entry name" value="Metal-dependent hydrolases"/>
    <property type="match status" value="1"/>
</dbReference>
<dbReference type="PANTHER" id="PTHR11647:SF1">
    <property type="entry name" value="COLLAPSIN RESPONSE MEDIATOR PROTEIN"/>
    <property type="match status" value="1"/>
</dbReference>
<name>A0AAE3M816_9BACT</name>